<dbReference type="Pfam" id="PF03968">
    <property type="entry name" value="LptD_N"/>
    <property type="match status" value="1"/>
</dbReference>
<dbReference type="InterPro" id="IPR014340">
    <property type="entry name" value="LptA"/>
</dbReference>
<evidence type="ECO:0000256" key="4">
    <source>
        <dbReference type="HAMAP-Rule" id="MF_01914"/>
    </source>
</evidence>
<dbReference type="GO" id="GO:0017089">
    <property type="term" value="F:glycolipid transfer activity"/>
    <property type="evidence" value="ECO:0007669"/>
    <property type="project" value="TreeGrafter"/>
</dbReference>
<dbReference type="GO" id="GO:0043165">
    <property type="term" value="P:Gram-negative-bacterium-type cell outer membrane assembly"/>
    <property type="evidence" value="ECO:0007669"/>
    <property type="project" value="UniProtKB-UniRule"/>
</dbReference>
<dbReference type="GO" id="GO:0030288">
    <property type="term" value="C:outer membrane-bounded periplasmic space"/>
    <property type="evidence" value="ECO:0007669"/>
    <property type="project" value="TreeGrafter"/>
</dbReference>
<feature type="compositionally biased region" description="Basic and acidic residues" evidence="5">
    <location>
        <begin position="171"/>
        <end position="180"/>
    </location>
</feature>
<evidence type="ECO:0000256" key="2">
    <source>
        <dbReference type="ARBA" id="ARBA00022729"/>
    </source>
</evidence>
<comment type="subcellular location">
    <subcellularLocation>
        <location evidence="4">Periplasm</location>
    </subcellularLocation>
</comment>
<comment type="similarity">
    <text evidence="4">Belongs to the LptA family.</text>
</comment>
<accession>A0A921NV59</accession>
<dbReference type="GO" id="GO:0009279">
    <property type="term" value="C:cell outer membrane"/>
    <property type="evidence" value="ECO:0007669"/>
    <property type="project" value="TreeGrafter"/>
</dbReference>
<dbReference type="PANTHER" id="PTHR36504:SF1">
    <property type="entry name" value="LIPOPOLYSACCHARIDE EXPORT SYSTEM PROTEIN LPTA"/>
    <property type="match status" value="1"/>
</dbReference>
<dbReference type="OrthoDB" id="9795964at2"/>
<protein>
    <recommendedName>
        <fullName evidence="4">Lipopolysaccharide export system protein LptA</fullName>
    </recommendedName>
</protein>
<sequence length="180" mass="19354" precursor="true">MNLPRAASSRTGRAILLLALVPALATGALARTSDRNQPMTVDADTSDCNLTDAAGTCTFIGNVVIVQGTLEINADRAQVQRRDGNIGQIVLTGRQARMRQQMDDGSTMSARADRIVYEPDKEQLTLTGNYHVESPRGSNSGQKMVYNMASGQMQSGGDGSRVRTVIQPRAQQDRATDGDE</sequence>
<dbReference type="AlphaFoldDB" id="A0A921NV59"/>
<evidence type="ECO:0000313" key="8">
    <source>
        <dbReference type="Proteomes" id="UP000717981"/>
    </source>
</evidence>
<feature type="domain" description="Organic solvent tolerance-like N-terminal" evidence="6">
    <location>
        <begin position="41"/>
        <end position="151"/>
    </location>
</feature>
<dbReference type="Gene3D" id="2.60.450.10">
    <property type="entry name" value="Lipopolysaccharide (LPS) transport protein A like domain"/>
    <property type="match status" value="1"/>
</dbReference>
<dbReference type="NCBIfam" id="TIGR03002">
    <property type="entry name" value="outer_YhbN_LptA"/>
    <property type="match status" value="1"/>
</dbReference>
<dbReference type="EMBL" id="PDWK01000007">
    <property type="protein sequence ID" value="KAF1690343.1"/>
    <property type="molecule type" value="Genomic_DNA"/>
</dbReference>
<feature type="region of interest" description="Disordered" evidence="5">
    <location>
        <begin position="150"/>
        <end position="180"/>
    </location>
</feature>
<feature type="chain" id="PRO_5038183057" description="Lipopolysaccharide export system protein LptA" evidence="4">
    <location>
        <begin position="31"/>
        <end position="180"/>
    </location>
</feature>
<dbReference type="GO" id="GO:0015920">
    <property type="term" value="P:lipopolysaccharide transport"/>
    <property type="evidence" value="ECO:0007669"/>
    <property type="project" value="UniProtKB-UniRule"/>
</dbReference>
<keyword evidence="2 4" id="KW-0732">Signal</keyword>
<evidence type="ECO:0000256" key="1">
    <source>
        <dbReference type="ARBA" id="ARBA00022448"/>
    </source>
</evidence>
<keyword evidence="8" id="KW-1185">Reference proteome</keyword>
<evidence type="ECO:0000256" key="3">
    <source>
        <dbReference type="ARBA" id="ARBA00022764"/>
    </source>
</evidence>
<dbReference type="InterPro" id="IPR052037">
    <property type="entry name" value="LPS_export_LptA"/>
</dbReference>
<keyword evidence="1 4" id="KW-0813">Transport</keyword>
<name>A0A921NV59_9GAMM</name>
<proteinExistence type="inferred from homology"/>
<gene>
    <name evidence="4 7" type="primary">lptA</name>
    <name evidence="7" type="ORF">CR938_02575</name>
</gene>
<comment type="subunit">
    <text evidence="4">Component of the lipopolysaccharide transport and assembly complex.</text>
</comment>
<dbReference type="PANTHER" id="PTHR36504">
    <property type="entry name" value="LIPOPOLYSACCHARIDE EXPORT SYSTEM PROTEIN LPTA"/>
    <property type="match status" value="1"/>
</dbReference>
<dbReference type="Proteomes" id="UP000717981">
    <property type="component" value="Unassembled WGS sequence"/>
</dbReference>
<organism evidence="7 8">
    <name type="scientific">Pseudoxanthomonas taiwanensis</name>
    <dbReference type="NCBI Taxonomy" id="176598"/>
    <lineage>
        <taxon>Bacteria</taxon>
        <taxon>Pseudomonadati</taxon>
        <taxon>Pseudomonadota</taxon>
        <taxon>Gammaproteobacteria</taxon>
        <taxon>Lysobacterales</taxon>
        <taxon>Lysobacteraceae</taxon>
        <taxon>Pseudoxanthomonas</taxon>
    </lineage>
</organism>
<reference evidence="7" key="1">
    <citation type="submission" date="2017-10" db="EMBL/GenBank/DDBJ databases">
        <title>Whole genome sequencing of members of genus Pseudoxanthomonas.</title>
        <authorList>
            <person name="Kumar S."/>
            <person name="Bansal K."/>
            <person name="Kaur A."/>
            <person name="Patil P."/>
            <person name="Sharma S."/>
            <person name="Patil P.B."/>
        </authorList>
    </citation>
    <scope>NUCLEOTIDE SEQUENCE</scope>
    <source>
        <strain evidence="7">DSM 22914</strain>
    </source>
</reference>
<dbReference type="InterPro" id="IPR005653">
    <property type="entry name" value="OstA-like_N"/>
</dbReference>
<feature type="signal peptide" evidence="4">
    <location>
        <begin position="1"/>
        <end position="30"/>
    </location>
</feature>
<dbReference type="HAMAP" id="MF_01914">
    <property type="entry name" value="LPS_assembly_LptA"/>
    <property type="match status" value="1"/>
</dbReference>
<dbReference type="GO" id="GO:0001530">
    <property type="term" value="F:lipopolysaccharide binding"/>
    <property type="evidence" value="ECO:0007669"/>
    <property type="project" value="InterPro"/>
</dbReference>
<comment type="caution">
    <text evidence="7">The sequence shown here is derived from an EMBL/GenBank/DDBJ whole genome shotgun (WGS) entry which is preliminary data.</text>
</comment>
<dbReference type="RefSeq" id="WP_162123507.1">
    <property type="nucleotide sequence ID" value="NZ_PDWK01000007.1"/>
</dbReference>
<evidence type="ECO:0000313" key="7">
    <source>
        <dbReference type="EMBL" id="KAF1690343.1"/>
    </source>
</evidence>
<evidence type="ECO:0000259" key="6">
    <source>
        <dbReference type="Pfam" id="PF03968"/>
    </source>
</evidence>
<comment type="function">
    <text evidence="4">Involved in the assembly of lipopolysaccharide (LPS). Required for the translocation of LPS from the inner membrane to the outer membrane. May form a bridge between the inner membrane and the outer membrane, via interactions with LptC and LptD, thereby facilitating LPS transfer across the periplasm.</text>
</comment>
<keyword evidence="3 4" id="KW-0574">Periplasm</keyword>
<evidence type="ECO:0000256" key="5">
    <source>
        <dbReference type="SAM" id="MobiDB-lite"/>
    </source>
</evidence>